<gene>
    <name evidence="1" type="ORF">EAO74_00325</name>
</gene>
<proteinExistence type="predicted"/>
<organism evidence="1">
    <name type="scientific">Streptomyces sp. gb1(2016)</name>
    <dbReference type="NCBI Taxonomy" id="1828321"/>
    <lineage>
        <taxon>Bacteria</taxon>
        <taxon>Bacillati</taxon>
        <taxon>Actinomycetota</taxon>
        <taxon>Actinomycetes</taxon>
        <taxon>Kitasatosporales</taxon>
        <taxon>Streptomycetaceae</taxon>
        <taxon>Streptomyces</taxon>
    </lineage>
</organism>
<comment type="caution">
    <text evidence="1">The sequence shown here is derived from an EMBL/GenBank/DDBJ whole genome shotgun (WGS) entry which is preliminary data.</text>
</comment>
<sequence>MPLLVGTPAHCSPLTRGWSRASPARHHHKALLPAHAGMAACRRCRSPWMIRACSAGAFELASSAR</sequence>
<dbReference type="EMBL" id="RDBM01000004">
    <property type="protein sequence ID" value="TXS34266.1"/>
    <property type="molecule type" value="Genomic_DNA"/>
</dbReference>
<evidence type="ECO:0000313" key="1">
    <source>
        <dbReference type="EMBL" id="TXS34266.1"/>
    </source>
</evidence>
<name>A0A652LEK7_9ACTN</name>
<reference evidence="1" key="1">
    <citation type="submission" date="2018-10" db="EMBL/GenBank/DDBJ databases">
        <authorList>
            <person name="Hariharan J."/>
            <person name="Choudoir M.J."/>
            <person name="Diebold P."/>
            <person name="Panke-Buisse K."/>
            <person name="Campbell A.N."/>
            <person name="Buckley D.H."/>
        </authorList>
    </citation>
    <scope>NUCLEOTIDE SEQUENCE</scope>
    <source>
        <strain evidence="1">Gb1</strain>
    </source>
</reference>
<protein>
    <submittedName>
        <fullName evidence="1">Uncharacterized protein</fullName>
    </submittedName>
</protein>
<dbReference type="AlphaFoldDB" id="A0A652LEK7"/>
<accession>A0A652LEK7</accession>